<protein>
    <submittedName>
        <fullName evidence="6">TetR/AcrR family transcriptional regulator</fullName>
    </submittedName>
</protein>
<dbReference type="GO" id="GO:0003700">
    <property type="term" value="F:DNA-binding transcription factor activity"/>
    <property type="evidence" value="ECO:0007669"/>
    <property type="project" value="TreeGrafter"/>
</dbReference>
<organism evidence="6 7">
    <name type="scientific">Isoptericola sediminis</name>
    <dbReference type="NCBI Taxonomy" id="2733572"/>
    <lineage>
        <taxon>Bacteria</taxon>
        <taxon>Bacillati</taxon>
        <taxon>Actinomycetota</taxon>
        <taxon>Actinomycetes</taxon>
        <taxon>Micrococcales</taxon>
        <taxon>Promicromonosporaceae</taxon>
        <taxon>Isoptericola</taxon>
    </lineage>
</organism>
<reference evidence="6 7" key="1">
    <citation type="submission" date="2020-05" db="EMBL/GenBank/DDBJ databases">
        <title>Genome sequence of Isoptericola sp. JC619 isolated from Chilika lagoon, India.</title>
        <authorList>
            <person name="Kumar D."/>
            <person name="Appam K."/>
            <person name="Gandham S."/>
            <person name="Uppada J."/>
            <person name="Sasikala C."/>
            <person name="Venkata Ramana C."/>
        </authorList>
    </citation>
    <scope>NUCLEOTIDE SEQUENCE [LARGE SCALE GENOMIC DNA]</scope>
    <source>
        <strain evidence="6 7">JC619</strain>
    </source>
</reference>
<evidence type="ECO:0000256" key="3">
    <source>
        <dbReference type="ARBA" id="ARBA00023163"/>
    </source>
</evidence>
<evidence type="ECO:0000313" key="6">
    <source>
        <dbReference type="EMBL" id="NNU28376.1"/>
    </source>
</evidence>
<sequence length="176" mass="18521">MPPPPAARAKVLEAFTDLLVTSGERSATLDAVADHAGVSKGGLLYHFGSKDALVDGLVEHLTDLIAADAAAMRADREGPVHYLLRTSSDVGHEFDRAYLAVAELARGAYPRARGALDAAEQAWTDAVVEEVGDPAVARAVVLLSDGIYHRTSLGAAPPPLEELLTLVDSLRRTTTG</sequence>
<dbReference type="SUPFAM" id="SSF46689">
    <property type="entry name" value="Homeodomain-like"/>
    <property type="match status" value="1"/>
</dbReference>
<keyword evidence="3" id="KW-0804">Transcription</keyword>
<accession>A0A849JYJ9</accession>
<evidence type="ECO:0000256" key="2">
    <source>
        <dbReference type="ARBA" id="ARBA00023125"/>
    </source>
</evidence>
<dbReference type="GO" id="GO:0000976">
    <property type="term" value="F:transcription cis-regulatory region binding"/>
    <property type="evidence" value="ECO:0007669"/>
    <property type="project" value="TreeGrafter"/>
</dbReference>
<gene>
    <name evidence="6" type="ORF">HLI28_12600</name>
</gene>
<comment type="caution">
    <text evidence="6">The sequence shown here is derived from an EMBL/GenBank/DDBJ whole genome shotgun (WGS) entry which is preliminary data.</text>
</comment>
<evidence type="ECO:0000256" key="4">
    <source>
        <dbReference type="PROSITE-ProRule" id="PRU00335"/>
    </source>
</evidence>
<keyword evidence="1" id="KW-0805">Transcription regulation</keyword>
<feature type="domain" description="HTH tetR-type" evidence="5">
    <location>
        <begin position="5"/>
        <end position="65"/>
    </location>
</feature>
<dbReference type="PROSITE" id="PS50977">
    <property type="entry name" value="HTH_TETR_2"/>
    <property type="match status" value="1"/>
</dbReference>
<dbReference type="RefSeq" id="WP_171247922.1">
    <property type="nucleotide sequence ID" value="NZ_JABFAJ010000024.1"/>
</dbReference>
<evidence type="ECO:0000313" key="7">
    <source>
        <dbReference type="Proteomes" id="UP000557204"/>
    </source>
</evidence>
<name>A0A849JYJ9_9MICO</name>
<dbReference type="InterPro" id="IPR050109">
    <property type="entry name" value="HTH-type_TetR-like_transc_reg"/>
</dbReference>
<dbReference type="PRINTS" id="PR00455">
    <property type="entry name" value="HTHTETR"/>
</dbReference>
<dbReference type="PANTHER" id="PTHR30055">
    <property type="entry name" value="HTH-TYPE TRANSCRIPTIONAL REGULATOR RUTR"/>
    <property type="match status" value="1"/>
</dbReference>
<dbReference type="AlphaFoldDB" id="A0A849JYJ9"/>
<dbReference type="InterPro" id="IPR001647">
    <property type="entry name" value="HTH_TetR"/>
</dbReference>
<keyword evidence="7" id="KW-1185">Reference proteome</keyword>
<feature type="DNA-binding region" description="H-T-H motif" evidence="4">
    <location>
        <begin position="28"/>
        <end position="47"/>
    </location>
</feature>
<dbReference type="Proteomes" id="UP000557204">
    <property type="component" value="Unassembled WGS sequence"/>
</dbReference>
<evidence type="ECO:0000256" key="1">
    <source>
        <dbReference type="ARBA" id="ARBA00023015"/>
    </source>
</evidence>
<proteinExistence type="predicted"/>
<dbReference type="EMBL" id="JABFAJ010000024">
    <property type="protein sequence ID" value="NNU28376.1"/>
    <property type="molecule type" value="Genomic_DNA"/>
</dbReference>
<evidence type="ECO:0000259" key="5">
    <source>
        <dbReference type="PROSITE" id="PS50977"/>
    </source>
</evidence>
<dbReference type="InterPro" id="IPR009057">
    <property type="entry name" value="Homeodomain-like_sf"/>
</dbReference>
<dbReference type="Pfam" id="PF00440">
    <property type="entry name" value="TetR_N"/>
    <property type="match status" value="1"/>
</dbReference>
<dbReference type="PANTHER" id="PTHR30055:SF234">
    <property type="entry name" value="HTH-TYPE TRANSCRIPTIONAL REGULATOR BETI"/>
    <property type="match status" value="1"/>
</dbReference>
<dbReference type="Gene3D" id="1.10.357.10">
    <property type="entry name" value="Tetracycline Repressor, domain 2"/>
    <property type="match status" value="1"/>
</dbReference>
<keyword evidence="2 4" id="KW-0238">DNA-binding</keyword>